<evidence type="ECO:0000313" key="2">
    <source>
        <dbReference type="Proteomes" id="UP000823775"/>
    </source>
</evidence>
<feature type="non-terminal residue" evidence="1">
    <location>
        <position position="83"/>
    </location>
</feature>
<comment type="caution">
    <text evidence="1">The sequence shown here is derived from an EMBL/GenBank/DDBJ whole genome shotgun (WGS) entry which is preliminary data.</text>
</comment>
<gene>
    <name evidence="1" type="ORF">HAX54_012875</name>
</gene>
<protein>
    <submittedName>
        <fullName evidence="1">Uncharacterized protein</fullName>
    </submittedName>
</protein>
<reference evidence="1 2" key="1">
    <citation type="journal article" date="2021" name="BMC Genomics">
        <title>Datura genome reveals duplications of psychoactive alkaloid biosynthetic genes and high mutation rate following tissue culture.</title>
        <authorList>
            <person name="Rajewski A."/>
            <person name="Carter-House D."/>
            <person name="Stajich J."/>
            <person name="Litt A."/>
        </authorList>
    </citation>
    <scope>NUCLEOTIDE SEQUENCE [LARGE SCALE GENOMIC DNA]</scope>
    <source>
        <strain evidence="1">AR-01</strain>
    </source>
</reference>
<dbReference type="EMBL" id="JACEIK010000176">
    <property type="protein sequence ID" value="MCD7451613.1"/>
    <property type="molecule type" value="Genomic_DNA"/>
</dbReference>
<keyword evidence="2" id="KW-1185">Reference proteome</keyword>
<accession>A0ABS8RXZ5</accession>
<organism evidence="1 2">
    <name type="scientific">Datura stramonium</name>
    <name type="common">Jimsonweed</name>
    <name type="synonym">Common thornapple</name>
    <dbReference type="NCBI Taxonomy" id="4076"/>
    <lineage>
        <taxon>Eukaryota</taxon>
        <taxon>Viridiplantae</taxon>
        <taxon>Streptophyta</taxon>
        <taxon>Embryophyta</taxon>
        <taxon>Tracheophyta</taxon>
        <taxon>Spermatophyta</taxon>
        <taxon>Magnoliopsida</taxon>
        <taxon>eudicotyledons</taxon>
        <taxon>Gunneridae</taxon>
        <taxon>Pentapetalae</taxon>
        <taxon>asterids</taxon>
        <taxon>lamiids</taxon>
        <taxon>Solanales</taxon>
        <taxon>Solanaceae</taxon>
        <taxon>Solanoideae</taxon>
        <taxon>Datureae</taxon>
        <taxon>Datura</taxon>
    </lineage>
</organism>
<evidence type="ECO:0000313" key="1">
    <source>
        <dbReference type="EMBL" id="MCD7451613.1"/>
    </source>
</evidence>
<sequence length="83" mass="9748">MFSSKPSRRQHRDLRDSQKVLTMIKVILDPNYSCTILSASFHSFGLEFTNLHHGSQQSCEKSQAHWIYVNFMLCNATLLWERM</sequence>
<proteinExistence type="predicted"/>
<dbReference type="Proteomes" id="UP000823775">
    <property type="component" value="Unassembled WGS sequence"/>
</dbReference>
<name>A0ABS8RXZ5_DATST</name>